<dbReference type="Pfam" id="PF02597">
    <property type="entry name" value="ThiS"/>
    <property type="match status" value="1"/>
</dbReference>
<dbReference type="InterPro" id="IPR012675">
    <property type="entry name" value="Beta-grasp_dom_sf"/>
</dbReference>
<dbReference type="InterPro" id="IPR016155">
    <property type="entry name" value="Mopterin_synth/thiamin_S_b"/>
</dbReference>
<reference evidence="1 2" key="1">
    <citation type="submission" date="2016-10" db="EMBL/GenBank/DDBJ databases">
        <authorList>
            <person name="de Groot N.N."/>
        </authorList>
    </citation>
    <scope>NUCLEOTIDE SEQUENCE [LARGE SCALE GENOMIC DNA]</scope>
    <source>
        <strain evidence="1 2">GAS232</strain>
    </source>
</reference>
<dbReference type="Gene3D" id="3.10.20.30">
    <property type="match status" value="1"/>
</dbReference>
<dbReference type="RefSeq" id="WP_083345152.1">
    <property type="nucleotide sequence ID" value="NZ_LT629690.1"/>
</dbReference>
<evidence type="ECO:0000313" key="1">
    <source>
        <dbReference type="EMBL" id="SDF36324.1"/>
    </source>
</evidence>
<dbReference type="InterPro" id="IPR003749">
    <property type="entry name" value="ThiS/MoaD-like"/>
</dbReference>
<dbReference type="EMBL" id="LT629690">
    <property type="protein sequence ID" value="SDF36324.1"/>
    <property type="molecule type" value="Genomic_DNA"/>
</dbReference>
<sequence length="93" mass="10303">MAIRVMLPAAFARHTSGTKQVQSEAATLPALVEDLGVKFPELGTHIKDEDGTLRKFINVYVNDEDIRFLGGDTYQFQDRDEVMFIPSIAGGCK</sequence>
<dbReference type="SUPFAM" id="SSF54285">
    <property type="entry name" value="MoaD/ThiS"/>
    <property type="match status" value="1"/>
</dbReference>
<proteinExistence type="predicted"/>
<dbReference type="PANTHER" id="PTHR38031:SF1">
    <property type="entry name" value="SULFUR CARRIER PROTEIN CYSO"/>
    <property type="match status" value="1"/>
</dbReference>
<dbReference type="OrthoDB" id="9156098at2"/>
<evidence type="ECO:0000313" key="2">
    <source>
        <dbReference type="Proteomes" id="UP000182427"/>
    </source>
</evidence>
<organism evidence="1 2">
    <name type="scientific">Terriglobus roseus</name>
    <dbReference type="NCBI Taxonomy" id="392734"/>
    <lineage>
        <taxon>Bacteria</taxon>
        <taxon>Pseudomonadati</taxon>
        <taxon>Acidobacteriota</taxon>
        <taxon>Terriglobia</taxon>
        <taxon>Terriglobales</taxon>
        <taxon>Acidobacteriaceae</taxon>
        <taxon>Terriglobus</taxon>
    </lineage>
</organism>
<dbReference type="AlphaFoldDB" id="A0A1G7KH33"/>
<protein>
    <submittedName>
        <fullName evidence="1">Molybdopterin converting factor, small subunit</fullName>
    </submittedName>
</protein>
<accession>A0A1G7KH33</accession>
<dbReference type="Proteomes" id="UP000182427">
    <property type="component" value="Chromosome I"/>
</dbReference>
<dbReference type="PANTHER" id="PTHR38031">
    <property type="entry name" value="SULFUR CARRIER PROTEIN SLR0821-RELATED"/>
    <property type="match status" value="1"/>
</dbReference>
<gene>
    <name evidence="1" type="ORF">SAMN05444167_2178</name>
</gene>
<dbReference type="InterPro" id="IPR052045">
    <property type="entry name" value="Sulfur_Carrier/Prot_Modifier"/>
</dbReference>
<keyword evidence="2" id="KW-1185">Reference proteome</keyword>
<name>A0A1G7KH33_9BACT</name>